<organism evidence="5 6">
    <name type="scientific">Mucilaginibacter conchicola</name>
    <dbReference type="NCBI Taxonomy" id="2303333"/>
    <lineage>
        <taxon>Bacteria</taxon>
        <taxon>Pseudomonadati</taxon>
        <taxon>Bacteroidota</taxon>
        <taxon>Sphingobacteriia</taxon>
        <taxon>Sphingobacteriales</taxon>
        <taxon>Sphingobacteriaceae</taxon>
        <taxon>Mucilaginibacter</taxon>
    </lineage>
</organism>
<reference evidence="5 6" key="1">
    <citation type="submission" date="2018-08" db="EMBL/GenBank/DDBJ databases">
        <title>Mucilaginibacter sp. MYSH2.</title>
        <authorList>
            <person name="Seo T."/>
        </authorList>
    </citation>
    <scope>NUCLEOTIDE SEQUENCE [LARGE SCALE GENOMIC DNA]</scope>
    <source>
        <strain evidence="5 6">MYSH2</strain>
    </source>
</reference>
<evidence type="ECO:0000256" key="1">
    <source>
        <dbReference type="ARBA" id="ARBA00022729"/>
    </source>
</evidence>
<evidence type="ECO:0000259" key="4">
    <source>
        <dbReference type="Pfam" id="PF13505"/>
    </source>
</evidence>
<dbReference type="RefSeq" id="WP_117393044.1">
    <property type="nucleotide sequence ID" value="NZ_QWDC01000003.1"/>
</dbReference>
<feature type="signal peptide" evidence="3">
    <location>
        <begin position="1"/>
        <end position="20"/>
    </location>
</feature>
<accession>A0A372NPJ9</accession>
<dbReference type="Gene3D" id="2.40.160.10">
    <property type="entry name" value="Porin"/>
    <property type="match status" value="1"/>
</dbReference>
<dbReference type="OrthoDB" id="791021at2"/>
<gene>
    <name evidence="5" type="ORF">D0C36_17985</name>
</gene>
<dbReference type="InterPro" id="IPR011250">
    <property type="entry name" value="OMP/PagP_B-barrel"/>
</dbReference>
<protein>
    <recommendedName>
        <fullName evidence="4">Outer membrane protein beta-barrel domain-containing protein</fullName>
    </recommendedName>
</protein>
<evidence type="ECO:0000313" key="6">
    <source>
        <dbReference type="Proteomes" id="UP000264217"/>
    </source>
</evidence>
<dbReference type="InterPro" id="IPR023614">
    <property type="entry name" value="Porin_dom_sf"/>
</dbReference>
<evidence type="ECO:0000256" key="3">
    <source>
        <dbReference type="SAM" id="SignalP"/>
    </source>
</evidence>
<proteinExistence type="predicted"/>
<feature type="chain" id="PRO_5016723433" description="Outer membrane protein beta-barrel domain-containing protein" evidence="3">
    <location>
        <begin position="21"/>
        <end position="226"/>
    </location>
</feature>
<evidence type="ECO:0000256" key="2">
    <source>
        <dbReference type="SAM" id="MobiDB-lite"/>
    </source>
</evidence>
<feature type="region of interest" description="Disordered" evidence="2">
    <location>
        <begin position="33"/>
        <end position="61"/>
    </location>
</feature>
<dbReference type="AlphaFoldDB" id="A0A372NPJ9"/>
<feature type="domain" description="Outer membrane protein beta-barrel" evidence="4">
    <location>
        <begin position="66"/>
        <end position="225"/>
    </location>
</feature>
<name>A0A372NPJ9_9SPHI</name>
<keyword evidence="6" id="KW-1185">Reference proteome</keyword>
<dbReference type="EMBL" id="QWDC01000003">
    <property type="protein sequence ID" value="RFZ90842.1"/>
    <property type="molecule type" value="Genomic_DNA"/>
</dbReference>
<dbReference type="InterPro" id="IPR027385">
    <property type="entry name" value="Beta-barrel_OMP"/>
</dbReference>
<comment type="caution">
    <text evidence="5">The sequence shown here is derived from an EMBL/GenBank/DDBJ whole genome shotgun (WGS) entry which is preliminary data.</text>
</comment>
<dbReference type="SUPFAM" id="SSF56925">
    <property type="entry name" value="OMPA-like"/>
    <property type="match status" value="1"/>
</dbReference>
<dbReference type="Proteomes" id="UP000264217">
    <property type="component" value="Unassembled WGS sequence"/>
</dbReference>
<dbReference type="Pfam" id="PF13505">
    <property type="entry name" value="OMP_b-brl"/>
    <property type="match status" value="1"/>
</dbReference>
<evidence type="ECO:0000313" key="5">
    <source>
        <dbReference type="EMBL" id="RFZ90842.1"/>
    </source>
</evidence>
<keyword evidence="1 3" id="KW-0732">Signal</keyword>
<sequence length="226" mass="23565">MKKVLLLVTVVCGLSVAAQAQTRTVKKKKVTTTRTTAAAKSSPTASTTTTKTATTTTTPKAAPVAATTTTTTRTSAALSPTQGKFSIGVEVGLPLGDAKNASNLIIGGSLKYEHPVAENVFITGSAGYSKFLNNEEAKAADYSFSAIPVKVGVKYFFDQGFYGEAQIGAAFLHESIGDNSGNATAFAYSPGIGYAFTPNFDIGVRYEGWSKNGTLSQVAARLAYSF</sequence>